<organism evidence="10 11">
    <name type="scientific">Amycolatopsis silviterrae</name>
    <dbReference type="NCBI Taxonomy" id="1656914"/>
    <lineage>
        <taxon>Bacteria</taxon>
        <taxon>Bacillati</taxon>
        <taxon>Actinomycetota</taxon>
        <taxon>Actinomycetes</taxon>
        <taxon>Pseudonocardiales</taxon>
        <taxon>Pseudonocardiaceae</taxon>
        <taxon>Amycolatopsis</taxon>
    </lineage>
</organism>
<proteinExistence type="inferred from homology"/>
<dbReference type="Pfam" id="PF00704">
    <property type="entry name" value="Glyco_hydro_18"/>
    <property type="match status" value="1"/>
</dbReference>
<dbReference type="PROSITE" id="PS01095">
    <property type="entry name" value="GH18_1"/>
    <property type="match status" value="1"/>
</dbReference>
<dbReference type="InterPro" id="IPR011583">
    <property type="entry name" value="Chitinase_II/V-like_cat"/>
</dbReference>
<evidence type="ECO:0000313" key="11">
    <source>
        <dbReference type="Proteomes" id="UP001597483"/>
    </source>
</evidence>
<keyword evidence="3 6" id="KW-0378">Hydrolase</keyword>
<dbReference type="InterPro" id="IPR001579">
    <property type="entry name" value="Glyco_hydro_18_chit_AS"/>
</dbReference>
<dbReference type="PROSITE" id="PS51318">
    <property type="entry name" value="TAT"/>
    <property type="match status" value="1"/>
</dbReference>
<keyword evidence="4" id="KW-0146">Chitin degradation</keyword>
<evidence type="ECO:0000256" key="3">
    <source>
        <dbReference type="ARBA" id="ARBA00022801"/>
    </source>
</evidence>
<evidence type="ECO:0000256" key="6">
    <source>
        <dbReference type="RuleBase" id="RU000489"/>
    </source>
</evidence>
<accession>A0ABW5HLH1</accession>
<evidence type="ECO:0000256" key="7">
    <source>
        <dbReference type="RuleBase" id="RU004453"/>
    </source>
</evidence>
<keyword evidence="4" id="KW-0624">Polysaccharide degradation</keyword>
<dbReference type="GO" id="GO:0016787">
    <property type="term" value="F:hydrolase activity"/>
    <property type="evidence" value="ECO:0007669"/>
    <property type="project" value="UniProtKB-KW"/>
</dbReference>
<dbReference type="PANTHER" id="PTHR11177">
    <property type="entry name" value="CHITINASE"/>
    <property type="match status" value="1"/>
</dbReference>
<keyword evidence="5 6" id="KW-0326">Glycosidase</keyword>
<dbReference type="SUPFAM" id="SSF54556">
    <property type="entry name" value="Chitinase insertion domain"/>
    <property type="match status" value="1"/>
</dbReference>
<reference evidence="11" key="1">
    <citation type="journal article" date="2019" name="Int. J. Syst. Evol. Microbiol.">
        <title>The Global Catalogue of Microorganisms (GCM) 10K type strain sequencing project: providing services to taxonomists for standard genome sequencing and annotation.</title>
        <authorList>
            <consortium name="The Broad Institute Genomics Platform"/>
            <consortium name="The Broad Institute Genome Sequencing Center for Infectious Disease"/>
            <person name="Wu L."/>
            <person name="Ma J."/>
        </authorList>
    </citation>
    <scope>NUCLEOTIDE SEQUENCE [LARGE SCALE GENOMIC DNA]</scope>
    <source>
        <strain evidence="11">CGMCC 4.7641</strain>
    </source>
</reference>
<evidence type="ECO:0000313" key="10">
    <source>
        <dbReference type="EMBL" id="MFD2474045.1"/>
    </source>
</evidence>
<sequence length="409" mass="42984">MLRLRRKRLLALAGLATAALAAAAALVPAASVAAPARTEAAASGKVVGYFTDWGIYDRNYHVKNIETSGSANKLTHINFAFGNVTGGGCAIGDAWADYQKTYDAAGSVDGVADTWDQPLAGSFNQLKKLKAKHPGLKIIWSFGGWTWSGGFGQAAKNPEAFANSCYNLVNDKRWAGLFDGIDIDWEYPNACGLTCDTSGPDALKKLLAATRAKFGSSKLVTAAITADGSNGGKLDVTDYAGAAQYVDWYNVMTYDFFGAWAAQGPTAPHSPLTSYNGLPTQGFYSDAAIQKLKTKGVPASKLLLGIGFYGRGWTGVTQSAPGGTATGPAPGKYEQGIEDYKILKTKCPVTGTVAGTAYAKCGSNWWSYDTPSTIAGKTSYARAQGLGGTFFWELSGDTSNGELITALAK</sequence>
<gene>
    <name evidence="10" type="ORF">ACFSVL_42040</name>
</gene>
<evidence type="ECO:0000259" key="9">
    <source>
        <dbReference type="PROSITE" id="PS51910"/>
    </source>
</evidence>
<dbReference type="InterPro" id="IPR001223">
    <property type="entry name" value="Glyco_hydro18_cat"/>
</dbReference>
<dbReference type="Proteomes" id="UP001597483">
    <property type="component" value="Unassembled WGS sequence"/>
</dbReference>
<dbReference type="EC" id="3.2.1.14" evidence="2"/>
<dbReference type="PANTHER" id="PTHR11177:SF317">
    <property type="entry name" value="CHITINASE 12-RELATED"/>
    <property type="match status" value="1"/>
</dbReference>
<dbReference type="InterPro" id="IPR029070">
    <property type="entry name" value="Chitinase_insertion_sf"/>
</dbReference>
<dbReference type="PROSITE" id="PS51910">
    <property type="entry name" value="GH18_2"/>
    <property type="match status" value="1"/>
</dbReference>
<dbReference type="InterPro" id="IPR017853">
    <property type="entry name" value="GH"/>
</dbReference>
<evidence type="ECO:0000256" key="1">
    <source>
        <dbReference type="ARBA" id="ARBA00000822"/>
    </source>
</evidence>
<dbReference type="RefSeq" id="WP_378313213.1">
    <property type="nucleotide sequence ID" value="NZ_JBHUKS010000035.1"/>
</dbReference>
<comment type="catalytic activity">
    <reaction evidence="1">
        <text>Random endo-hydrolysis of N-acetyl-beta-D-glucosaminide (1-&gt;4)-beta-linkages in chitin and chitodextrins.</text>
        <dbReference type="EC" id="3.2.1.14"/>
    </reaction>
</comment>
<feature type="domain" description="GH18" evidence="9">
    <location>
        <begin position="44"/>
        <end position="409"/>
    </location>
</feature>
<feature type="chain" id="PRO_5045615781" description="chitinase" evidence="8">
    <location>
        <begin position="25"/>
        <end position="409"/>
    </location>
</feature>
<dbReference type="CDD" id="cd06548">
    <property type="entry name" value="GH18_chitinase"/>
    <property type="match status" value="1"/>
</dbReference>
<dbReference type="SUPFAM" id="SSF51445">
    <property type="entry name" value="(Trans)glycosidases"/>
    <property type="match status" value="1"/>
</dbReference>
<dbReference type="EMBL" id="JBHUKS010000035">
    <property type="protein sequence ID" value="MFD2474045.1"/>
    <property type="molecule type" value="Genomic_DNA"/>
</dbReference>
<protein>
    <recommendedName>
        <fullName evidence="2">chitinase</fullName>
        <ecNumber evidence="2">3.2.1.14</ecNumber>
    </recommendedName>
</protein>
<keyword evidence="11" id="KW-1185">Reference proteome</keyword>
<dbReference type="InterPro" id="IPR006311">
    <property type="entry name" value="TAT_signal"/>
</dbReference>
<evidence type="ECO:0000256" key="4">
    <source>
        <dbReference type="ARBA" id="ARBA00023024"/>
    </source>
</evidence>
<name>A0ABW5HLH1_9PSEU</name>
<keyword evidence="4" id="KW-0119">Carbohydrate metabolism</keyword>
<keyword evidence="8" id="KW-0732">Signal</keyword>
<evidence type="ECO:0000256" key="5">
    <source>
        <dbReference type="ARBA" id="ARBA00023295"/>
    </source>
</evidence>
<comment type="caution">
    <text evidence="10">The sequence shown here is derived from an EMBL/GenBank/DDBJ whole genome shotgun (WGS) entry which is preliminary data.</text>
</comment>
<feature type="signal peptide" evidence="8">
    <location>
        <begin position="1"/>
        <end position="24"/>
    </location>
</feature>
<dbReference type="SMART" id="SM00636">
    <property type="entry name" value="Glyco_18"/>
    <property type="match status" value="1"/>
</dbReference>
<comment type="similarity">
    <text evidence="7">Belongs to the glycosyl hydrolase 18 family.</text>
</comment>
<evidence type="ECO:0000256" key="8">
    <source>
        <dbReference type="SAM" id="SignalP"/>
    </source>
</evidence>
<evidence type="ECO:0000256" key="2">
    <source>
        <dbReference type="ARBA" id="ARBA00012729"/>
    </source>
</evidence>
<dbReference type="Gene3D" id="3.10.50.10">
    <property type="match status" value="1"/>
</dbReference>
<dbReference type="Gene3D" id="3.20.20.80">
    <property type="entry name" value="Glycosidases"/>
    <property type="match status" value="1"/>
</dbReference>
<dbReference type="InterPro" id="IPR050314">
    <property type="entry name" value="Glycosyl_Hydrlase_18"/>
</dbReference>